<comment type="subcellular location">
    <subcellularLocation>
        <location evidence="1">Membrane</location>
        <topology evidence="1">Multi-pass membrane protein</topology>
    </subcellularLocation>
</comment>
<dbReference type="InterPro" id="IPR019109">
    <property type="entry name" value="MamF_MmsF"/>
</dbReference>
<feature type="transmembrane region" description="Helical" evidence="5">
    <location>
        <begin position="48"/>
        <end position="66"/>
    </location>
</feature>
<reference evidence="6 7" key="1">
    <citation type="submission" date="2017-07" db="EMBL/GenBank/DDBJ databases">
        <title>Genome sequencing and assembly of Paenibacillus rigui.</title>
        <authorList>
            <person name="Mayilraj S."/>
        </authorList>
    </citation>
    <scope>NUCLEOTIDE SEQUENCE [LARGE SCALE GENOMIC DNA]</scope>
    <source>
        <strain evidence="6 7">JCM 16352</strain>
    </source>
</reference>
<gene>
    <name evidence="6" type="ORF">CF651_01115</name>
</gene>
<dbReference type="Pfam" id="PF09685">
    <property type="entry name" value="MamF_MmsF"/>
    <property type="match status" value="1"/>
</dbReference>
<evidence type="ECO:0000256" key="3">
    <source>
        <dbReference type="ARBA" id="ARBA00022989"/>
    </source>
</evidence>
<dbReference type="RefSeq" id="WP_094013000.1">
    <property type="nucleotide sequence ID" value="NZ_NMQW01000002.1"/>
</dbReference>
<keyword evidence="2 5" id="KW-0812">Transmembrane</keyword>
<evidence type="ECO:0000256" key="1">
    <source>
        <dbReference type="ARBA" id="ARBA00004141"/>
    </source>
</evidence>
<protein>
    <recommendedName>
        <fullName evidence="8">Import component protein</fullName>
    </recommendedName>
</protein>
<dbReference type="EMBL" id="NMQW01000002">
    <property type="protein sequence ID" value="OXM87750.1"/>
    <property type="molecule type" value="Genomic_DNA"/>
</dbReference>
<accession>A0A229UWK7</accession>
<keyword evidence="7" id="KW-1185">Reference proteome</keyword>
<proteinExistence type="predicted"/>
<keyword evidence="3 5" id="KW-1133">Transmembrane helix</keyword>
<feature type="transmembrane region" description="Helical" evidence="5">
    <location>
        <begin position="72"/>
        <end position="93"/>
    </location>
</feature>
<feature type="transmembrane region" description="Helical" evidence="5">
    <location>
        <begin position="20"/>
        <end position="36"/>
    </location>
</feature>
<name>A0A229UWK7_9BACL</name>
<evidence type="ECO:0000313" key="7">
    <source>
        <dbReference type="Proteomes" id="UP000215509"/>
    </source>
</evidence>
<evidence type="ECO:0000256" key="2">
    <source>
        <dbReference type="ARBA" id="ARBA00022692"/>
    </source>
</evidence>
<comment type="caution">
    <text evidence="6">The sequence shown here is derived from an EMBL/GenBank/DDBJ whole genome shotgun (WGS) entry which is preliminary data.</text>
</comment>
<evidence type="ECO:0000313" key="6">
    <source>
        <dbReference type="EMBL" id="OXM87750.1"/>
    </source>
</evidence>
<dbReference type="AlphaFoldDB" id="A0A229UWK7"/>
<organism evidence="6 7">
    <name type="scientific">Paenibacillus rigui</name>
    <dbReference type="NCBI Taxonomy" id="554312"/>
    <lineage>
        <taxon>Bacteria</taxon>
        <taxon>Bacillati</taxon>
        <taxon>Bacillota</taxon>
        <taxon>Bacilli</taxon>
        <taxon>Bacillales</taxon>
        <taxon>Paenibacillaceae</taxon>
        <taxon>Paenibacillus</taxon>
    </lineage>
</organism>
<evidence type="ECO:0000256" key="5">
    <source>
        <dbReference type="SAM" id="Phobius"/>
    </source>
</evidence>
<sequence length="110" mass="11944">MQSELSKTGYDPQDAKNNKVVAALGYILFLIPLLLAKDSRFAMYHANQGLLLLIVSVIANFVLGLIPVIGWILLPIANLALLIMAILGIVRAVNGETKPLPFIGTYTLLK</sequence>
<dbReference type="OrthoDB" id="7595353at2"/>
<evidence type="ECO:0008006" key="8">
    <source>
        <dbReference type="Google" id="ProtNLM"/>
    </source>
</evidence>
<dbReference type="Proteomes" id="UP000215509">
    <property type="component" value="Unassembled WGS sequence"/>
</dbReference>
<keyword evidence="4 5" id="KW-0472">Membrane</keyword>
<evidence type="ECO:0000256" key="4">
    <source>
        <dbReference type="ARBA" id="ARBA00023136"/>
    </source>
</evidence>